<comment type="caution">
    <text evidence="3">The sequence shown here is derived from an EMBL/GenBank/DDBJ whole genome shotgun (WGS) entry which is preliminary data.</text>
</comment>
<dbReference type="Proteomes" id="UP000177006">
    <property type="component" value="Unassembled WGS sequence"/>
</dbReference>
<evidence type="ECO:0000313" key="3">
    <source>
        <dbReference type="EMBL" id="OGD63326.1"/>
    </source>
</evidence>
<feature type="domain" description="Glycosyltransferase 2-like" evidence="2">
    <location>
        <begin position="6"/>
        <end position="156"/>
    </location>
</feature>
<keyword evidence="1" id="KW-1133">Transmembrane helix</keyword>
<dbReference type="AlphaFoldDB" id="A0A1F5E7P5"/>
<keyword evidence="1" id="KW-0812">Transmembrane</keyword>
<proteinExistence type="predicted"/>
<accession>A0A1F5E7P5</accession>
<dbReference type="STRING" id="1797457.A2160_02460"/>
<reference evidence="3 4" key="1">
    <citation type="journal article" date="2016" name="Nat. Commun.">
        <title>Thousands of microbial genomes shed light on interconnected biogeochemical processes in an aquifer system.</title>
        <authorList>
            <person name="Anantharaman K."/>
            <person name="Brown C.T."/>
            <person name="Hug L.A."/>
            <person name="Sharon I."/>
            <person name="Castelle C.J."/>
            <person name="Probst A.J."/>
            <person name="Thomas B.C."/>
            <person name="Singh A."/>
            <person name="Wilkins M.J."/>
            <person name="Karaoz U."/>
            <person name="Brodie E.L."/>
            <person name="Williams K.H."/>
            <person name="Hubbard S.S."/>
            <person name="Banfield J.F."/>
        </authorList>
    </citation>
    <scope>NUCLEOTIDE SEQUENCE [LARGE SCALE GENOMIC DNA]</scope>
</reference>
<dbReference type="InterPro" id="IPR001173">
    <property type="entry name" value="Glyco_trans_2-like"/>
</dbReference>
<name>A0A1F5E7P5_9BACT</name>
<dbReference type="Pfam" id="PF00535">
    <property type="entry name" value="Glycos_transf_2"/>
    <property type="match status" value="1"/>
</dbReference>
<evidence type="ECO:0000313" key="4">
    <source>
        <dbReference type="Proteomes" id="UP000177006"/>
    </source>
</evidence>
<feature type="transmembrane region" description="Helical" evidence="1">
    <location>
        <begin position="164"/>
        <end position="183"/>
    </location>
</feature>
<keyword evidence="1" id="KW-0472">Membrane</keyword>
<dbReference type="Gene3D" id="3.90.550.10">
    <property type="entry name" value="Spore Coat Polysaccharide Biosynthesis Protein SpsA, Chain A"/>
    <property type="match status" value="1"/>
</dbReference>
<gene>
    <name evidence="3" type="ORF">A2160_02460</name>
</gene>
<feature type="transmembrane region" description="Helical" evidence="1">
    <location>
        <begin position="262"/>
        <end position="282"/>
    </location>
</feature>
<dbReference type="PANTHER" id="PTHR48090:SF7">
    <property type="entry name" value="RFBJ PROTEIN"/>
    <property type="match status" value="1"/>
</dbReference>
<dbReference type="EMBL" id="MEZK01000010">
    <property type="protein sequence ID" value="OGD63326.1"/>
    <property type="molecule type" value="Genomic_DNA"/>
</dbReference>
<dbReference type="CDD" id="cd04179">
    <property type="entry name" value="DPM_DPG-synthase_like"/>
    <property type="match status" value="1"/>
</dbReference>
<organism evidence="3 4">
    <name type="scientific">Candidatus Beckwithbacteria bacterium RBG_13_42_9</name>
    <dbReference type="NCBI Taxonomy" id="1797457"/>
    <lineage>
        <taxon>Bacteria</taxon>
        <taxon>Candidatus Beckwithiibacteriota</taxon>
    </lineage>
</organism>
<dbReference type="InterPro" id="IPR029044">
    <property type="entry name" value="Nucleotide-diphossugar_trans"/>
</dbReference>
<dbReference type="InterPro" id="IPR050256">
    <property type="entry name" value="Glycosyltransferase_2"/>
</dbReference>
<evidence type="ECO:0000256" key="1">
    <source>
        <dbReference type="SAM" id="Phobius"/>
    </source>
</evidence>
<evidence type="ECO:0000259" key="2">
    <source>
        <dbReference type="Pfam" id="PF00535"/>
    </source>
</evidence>
<dbReference type="SUPFAM" id="SSF53448">
    <property type="entry name" value="Nucleotide-diphospho-sugar transferases"/>
    <property type="match status" value="1"/>
</dbReference>
<sequence>MKPDISVIIPAHNEVLAVGIVVKEVAQVLRQNKYSFEILVVDDGSTDKTPQAAQKAGATVITRLTRGGAGAARKTGLRRTKGEIIVMLDADGSYDPKTIPQMLKLFPVYDQVNGARDSEKGTYPYLRQPTKWFIRTLASYLSGVKIPDLNTGLKAFKRKEMLKFLWVIPNGFSCVSTMTLAFLSNGYNVTWIPTVYRKRIGQSKFHPFHDTLSYLTTVIRIIMYFNPLKIFAPIAISLFIIGLATTIRHFTAYRLIRESDIIIFVTALVTLNIGLLADLIVAQGKKDSF</sequence>
<dbReference type="PANTHER" id="PTHR48090">
    <property type="entry name" value="UNDECAPRENYL-PHOSPHATE 4-DEOXY-4-FORMAMIDO-L-ARABINOSE TRANSFERASE-RELATED"/>
    <property type="match status" value="1"/>
</dbReference>
<protein>
    <recommendedName>
        <fullName evidence="2">Glycosyltransferase 2-like domain-containing protein</fullName>
    </recommendedName>
</protein>